<comment type="caution">
    <text evidence="1">The sequence shown here is derived from an EMBL/GenBank/DDBJ whole genome shotgun (WGS) entry which is preliminary data.</text>
</comment>
<sequence>MNNSFLAPEPWSQASGQAQLKEEVMVAHRASSQKGAAPLVVVLPWESLEDCLCHPPHPMLRPQVTHQDCRDCLQWTTMMSRAFPARAQRPYLFYAKAPGSDCKDYHVFGSVTFGPSTFRKALITIPRE</sequence>
<dbReference type="InParanoid" id="A0A7J8I9A9"/>
<protein>
    <submittedName>
        <fullName evidence="1">Uncharacterized protein</fullName>
    </submittedName>
</protein>
<dbReference type="AlphaFoldDB" id="A0A7J8I9A9"/>
<keyword evidence="2" id="KW-1185">Reference proteome</keyword>
<reference evidence="1 2" key="1">
    <citation type="journal article" date="2020" name="Nature">
        <title>Six reference-quality genomes reveal evolution of bat adaptations.</title>
        <authorList>
            <person name="Jebb D."/>
            <person name="Huang Z."/>
            <person name="Pippel M."/>
            <person name="Hughes G.M."/>
            <person name="Lavrichenko K."/>
            <person name="Devanna P."/>
            <person name="Winkler S."/>
            <person name="Jermiin L.S."/>
            <person name="Skirmuntt E.C."/>
            <person name="Katzourakis A."/>
            <person name="Burkitt-Gray L."/>
            <person name="Ray D.A."/>
            <person name="Sullivan K.A.M."/>
            <person name="Roscito J.G."/>
            <person name="Kirilenko B.M."/>
            <person name="Davalos L.M."/>
            <person name="Corthals A.P."/>
            <person name="Power M.L."/>
            <person name="Jones G."/>
            <person name="Ransome R.D."/>
            <person name="Dechmann D.K.N."/>
            <person name="Locatelli A.G."/>
            <person name="Puechmaille S.J."/>
            <person name="Fedrigo O."/>
            <person name="Jarvis E.D."/>
            <person name="Hiller M."/>
            <person name="Vernes S.C."/>
            <person name="Myers E.W."/>
            <person name="Teeling E.C."/>
        </authorList>
    </citation>
    <scope>NUCLEOTIDE SEQUENCE [LARGE SCALE GENOMIC DNA]</scope>
    <source>
        <strain evidence="1">MMolMol1</strain>
        <tissue evidence="1">Muscle</tissue>
    </source>
</reference>
<name>A0A7J8I9A9_MOLMO</name>
<dbReference type="EMBL" id="JACASF010000004">
    <property type="protein sequence ID" value="KAF6480850.1"/>
    <property type="molecule type" value="Genomic_DNA"/>
</dbReference>
<dbReference type="Proteomes" id="UP000550707">
    <property type="component" value="Unassembled WGS sequence"/>
</dbReference>
<evidence type="ECO:0000313" key="1">
    <source>
        <dbReference type="EMBL" id="KAF6480850.1"/>
    </source>
</evidence>
<organism evidence="1 2">
    <name type="scientific">Molossus molossus</name>
    <name type="common">Pallas' mastiff bat</name>
    <name type="synonym">Vespertilio molossus</name>
    <dbReference type="NCBI Taxonomy" id="27622"/>
    <lineage>
        <taxon>Eukaryota</taxon>
        <taxon>Metazoa</taxon>
        <taxon>Chordata</taxon>
        <taxon>Craniata</taxon>
        <taxon>Vertebrata</taxon>
        <taxon>Euteleostomi</taxon>
        <taxon>Mammalia</taxon>
        <taxon>Eutheria</taxon>
        <taxon>Laurasiatheria</taxon>
        <taxon>Chiroptera</taxon>
        <taxon>Yangochiroptera</taxon>
        <taxon>Molossidae</taxon>
        <taxon>Molossus</taxon>
    </lineage>
</organism>
<proteinExistence type="predicted"/>
<gene>
    <name evidence="1" type="ORF">HJG59_010648</name>
</gene>
<evidence type="ECO:0000313" key="2">
    <source>
        <dbReference type="Proteomes" id="UP000550707"/>
    </source>
</evidence>
<accession>A0A7J8I9A9</accession>